<dbReference type="InterPro" id="IPR011989">
    <property type="entry name" value="ARM-like"/>
</dbReference>
<evidence type="ECO:0000256" key="4">
    <source>
        <dbReference type="ARBA" id="ARBA00006331"/>
    </source>
</evidence>
<feature type="domain" description="WWE" evidence="15">
    <location>
        <begin position="657"/>
        <end position="731"/>
    </location>
</feature>
<dbReference type="InterPro" id="IPR016024">
    <property type="entry name" value="ARM-type_fold"/>
</dbReference>
<evidence type="ECO:0000259" key="15">
    <source>
        <dbReference type="PROSITE" id="PS50918"/>
    </source>
</evidence>
<dbReference type="OrthoDB" id="271273at2759"/>
<dbReference type="GO" id="GO:0043161">
    <property type="term" value="P:proteasome-mediated ubiquitin-dependent protein catabolic process"/>
    <property type="evidence" value="ECO:0007669"/>
    <property type="project" value="TreeGrafter"/>
</dbReference>
<comment type="similarity">
    <text evidence="4 12">Belongs to the UPL family. K-HECT subfamily.</text>
</comment>
<keyword evidence="6 12" id="KW-0808">Transferase</keyword>
<dbReference type="PROSITE" id="PS50918">
    <property type="entry name" value="WWE"/>
    <property type="match status" value="1"/>
</dbReference>
<accession>A0A6G0YQZ9</accession>
<feature type="compositionally biased region" description="Polar residues" evidence="13">
    <location>
        <begin position="233"/>
        <end position="250"/>
    </location>
</feature>
<keyword evidence="9" id="KW-0234">DNA repair</keyword>
<dbReference type="PANTHER" id="PTHR45670:SF13">
    <property type="entry name" value="E3 UBIQUITIN-PROTEIN LIGASE TRIP12"/>
    <property type="match status" value="1"/>
</dbReference>
<name>A0A6G0YQZ9_APHCR</name>
<evidence type="ECO:0000256" key="11">
    <source>
        <dbReference type="PROSITE-ProRule" id="PRU00104"/>
    </source>
</evidence>
<keyword evidence="7" id="KW-0227">DNA damage</keyword>
<comment type="pathway">
    <text evidence="3 12">Protein modification; protein ubiquitination.</text>
</comment>
<dbReference type="Pfam" id="PF00632">
    <property type="entry name" value="HECT"/>
    <property type="match status" value="1"/>
</dbReference>
<feature type="domain" description="HECT" evidence="14">
    <location>
        <begin position="1634"/>
        <end position="1992"/>
    </location>
</feature>
<feature type="compositionally biased region" description="Polar residues" evidence="13">
    <location>
        <begin position="1"/>
        <end position="19"/>
    </location>
</feature>
<dbReference type="SMART" id="SM00678">
    <property type="entry name" value="WWE"/>
    <property type="match status" value="1"/>
</dbReference>
<feature type="compositionally biased region" description="Polar residues" evidence="13">
    <location>
        <begin position="895"/>
        <end position="905"/>
    </location>
</feature>
<comment type="caution">
    <text evidence="16">The sequence shown here is derived from an EMBL/GenBank/DDBJ whole genome shotgun (WGS) entry which is preliminary data.</text>
</comment>
<feature type="region of interest" description="Disordered" evidence="13">
    <location>
        <begin position="227"/>
        <end position="298"/>
    </location>
</feature>
<keyword evidence="5" id="KW-0597">Phosphoprotein</keyword>
<dbReference type="PANTHER" id="PTHR45670">
    <property type="entry name" value="E3 UBIQUITIN-PROTEIN LIGASE TRIP12"/>
    <property type="match status" value="1"/>
</dbReference>
<feature type="compositionally biased region" description="Polar residues" evidence="13">
    <location>
        <begin position="40"/>
        <end position="57"/>
    </location>
</feature>
<feature type="region of interest" description="Disordered" evidence="13">
    <location>
        <begin position="1400"/>
        <end position="1428"/>
    </location>
</feature>
<dbReference type="Gene3D" id="3.30.720.50">
    <property type="match status" value="1"/>
</dbReference>
<feature type="region of interest" description="Disordered" evidence="13">
    <location>
        <begin position="1573"/>
        <end position="1592"/>
    </location>
</feature>
<evidence type="ECO:0000256" key="9">
    <source>
        <dbReference type="ARBA" id="ARBA00023204"/>
    </source>
</evidence>
<keyword evidence="17" id="KW-1185">Reference proteome</keyword>
<dbReference type="FunFam" id="3.30.2160.10:FF:000013">
    <property type="entry name" value="E3 ubiquitin-protein ligase TRIP12 isoform X1"/>
    <property type="match status" value="1"/>
</dbReference>
<keyword evidence="8 11" id="KW-0833">Ubl conjugation pathway</keyword>
<evidence type="ECO:0000256" key="2">
    <source>
        <dbReference type="ARBA" id="ARBA00004642"/>
    </source>
</evidence>
<feature type="compositionally biased region" description="Basic and acidic residues" evidence="13">
    <location>
        <begin position="1582"/>
        <end position="1591"/>
    </location>
</feature>
<dbReference type="GO" id="GO:0016607">
    <property type="term" value="C:nuclear speck"/>
    <property type="evidence" value="ECO:0007669"/>
    <property type="project" value="TreeGrafter"/>
</dbReference>
<dbReference type="Gene3D" id="3.30.2410.10">
    <property type="entry name" value="Hect, E3 ligase catalytic domain"/>
    <property type="match status" value="1"/>
</dbReference>
<reference evidence="16 17" key="1">
    <citation type="submission" date="2019-08" db="EMBL/GenBank/DDBJ databases">
        <title>Whole genome of Aphis craccivora.</title>
        <authorList>
            <person name="Voronova N.V."/>
            <person name="Shulinski R.S."/>
            <person name="Bandarenka Y.V."/>
            <person name="Zhorov D.G."/>
            <person name="Warner D."/>
        </authorList>
    </citation>
    <scope>NUCLEOTIDE SEQUENCE [LARGE SCALE GENOMIC DNA]</scope>
    <source>
        <strain evidence="16">180601</strain>
        <tissue evidence="16">Whole Body</tissue>
    </source>
</reference>
<dbReference type="GO" id="GO:0061630">
    <property type="term" value="F:ubiquitin protein ligase activity"/>
    <property type="evidence" value="ECO:0007669"/>
    <property type="project" value="UniProtKB-UniRule"/>
</dbReference>
<feature type="active site" description="Glycyl thioester intermediate" evidence="11">
    <location>
        <position position="1959"/>
    </location>
</feature>
<dbReference type="InterPro" id="IPR037197">
    <property type="entry name" value="WWE_dom_sf"/>
</dbReference>
<feature type="compositionally biased region" description="Basic residues" evidence="13">
    <location>
        <begin position="1418"/>
        <end position="1428"/>
    </location>
</feature>
<dbReference type="InterPro" id="IPR057948">
    <property type="entry name" value="TPR_TRIP12_N"/>
</dbReference>
<evidence type="ECO:0000256" key="3">
    <source>
        <dbReference type="ARBA" id="ARBA00004906"/>
    </source>
</evidence>
<evidence type="ECO:0000313" key="16">
    <source>
        <dbReference type="EMBL" id="KAF0760240.1"/>
    </source>
</evidence>
<dbReference type="PROSITE" id="PS50237">
    <property type="entry name" value="HECT"/>
    <property type="match status" value="1"/>
</dbReference>
<proteinExistence type="inferred from homology"/>
<feature type="compositionally biased region" description="Polar residues" evidence="13">
    <location>
        <begin position="912"/>
        <end position="924"/>
    </location>
</feature>
<dbReference type="InterPro" id="IPR045322">
    <property type="entry name" value="HECTD1/TRIP12-like"/>
</dbReference>
<dbReference type="GO" id="GO:0009966">
    <property type="term" value="P:regulation of signal transduction"/>
    <property type="evidence" value="ECO:0007669"/>
    <property type="project" value="UniProtKB-ARBA"/>
</dbReference>
<dbReference type="Gene3D" id="3.30.2160.10">
    <property type="entry name" value="Hect, E3 ligase catalytic domain"/>
    <property type="match status" value="1"/>
</dbReference>
<gene>
    <name evidence="16" type="ORF">FWK35_00006615</name>
</gene>
<dbReference type="GO" id="GO:0006281">
    <property type="term" value="P:DNA repair"/>
    <property type="evidence" value="ECO:0007669"/>
    <property type="project" value="UniProtKB-KW"/>
</dbReference>
<dbReference type="Proteomes" id="UP000478052">
    <property type="component" value="Unassembled WGS sequence"/>
</dbReference>
<evidence type="ECO:0000259" key="14">
    <source>
        <dbReference type="PROSITE" id="PS50237"/>
    </source>
</evidence>
<evidence type="ECO:0000313" key="17">
    <source>
        <dbReference type="Proteomes" id="UP000478052"/>
    </source>
</evidence>
<sequence>MAEQASSALVNASSISTRRGNIEGNIRSRVSSRKDSKKSTNNQVDVAILNSDNTEAPIVNDSTASIQSIRKSKSSIRNTRTSSSNILIQKESPGTSRKSTTSKSPKNRKQKVDNSTCSPAENRYPLRSKSKGPSRSEENNLTNEISTQEIEPSPNKRPKLELPTLGTSSSQSKNKEETNLRTSLPLRRKRGRPTTGSCASSSRRGNTKASGREVAELAMEGVVEGDGMAEGNDNMNNILPSTSSSISTNAPDMATSSSTTSNTNPSSSGSQATGGGVNWPTAWSSGTTSHDSEEEGEVGRLQALLESRGLPPHLFGALAPRMHHLFNRSMGAASTTSKAQQLLQGMQATGDEGQQLQAVIEMCQMLVMGNEDTLTGFPVKPVVTALIILLSMEHNFDMMNHACRALTYMMEALPRSSAAVLDAVPAMLDKLQAIQCMDVAEQSLSALEMLSRRHGRSILQSNGVAACLTFIDFFSINAQRAALAITANCCQNMNADEFHYVSKSLPLLSSRVTQQDKKSVESVCLAFSRLVENFQSDSNKLKEIASDELLTNLQQLVVASPPVMSTNTFIMVLRMMSTLCTNCPELSQTLLKNNIAETLGYLLTGSPSPELTQIELLPRSSQELYEVTCLIGELMPRLPADGLFSVDSLLDRHGIYGTIQGTGTSQQMVQWQWRDDRSMWHSYTSLDSRIIEVAHQAGEDEVLLSHAPYTIDLHSMRQINEDTGTTRAIQRKVLTVPSSFNNNHQTRSTTDVESVVASFGENELAGAFVRLLFSILYEVYNSSAGPLVRYKCLRALLRMVYYSPAELLLKVVTQKQMVASHIAGMMASQDLRIVVGAIQMAEILMQKLPQVFETHFIREGVMHQVKQLAEADIQTPVKCSPSTSSAGVEGLPGPSRSSHNDNILNQYPIPTENGNEVQSTTSGTEVEAESIPEATILAQVARCSTNRMSEVFKRNKKHNKRQSASAARKKGNQDNEVNDVQTIASSSSASSSNTISPNSAQAITLHEFFISKAGNTSASRAVGVNSSSSRTRFSNSNFKSTSGFLASLNPARLLRSTERAFSKELSKNSNMHINGAGTLINPASNISAVNKEKAKLWVKERSQHFMILYDKSTKDEDMTTENEKSESILARLTKAINKLQNEGNEDINALLELKEIVLTSDISPFEVNHSGLIKSLTVYLTEVTLGFDHRSERLRKFLHVFAGCPLDSFEPFTAKNHNNIETRPFSALIGKLGSCVSQLEQFPVKVHDLSTGAGNSALKFFNTHQLKCLLQRHPDCNNLKQWKSGTVKIDPLALVQAIERYLVVRGFSHIRENNQSKSDDDNSDDDIDDTLAAVVIGQGSARHKLQFLIGNHILPYNMTVYQAVRQFSTMSDMETDNESELPLGSAGIWVQTHTIYYRPLPEDTEVHSPKPTTSSSGKKGRSGTHKSASKKVKDELWLEGVVSPVKSSLEPYLQLSLPEYVQIQDPSLPVLSLLRVLNAINRYWTSLYPTQLHNNSIIPFNEFINVKISAKANRQLQDPLVIMTGNLPAWLQQVASACAFLLPFETRQLLFYATVFDRDRALQRLLDSSSELQGAGNNTNGDMHDRVAPRLDRRKRSVTRSNILSQAEAVISENATSRALLEIQYEDEVGTGLGPTLEFYALVSKELQKADLELWNNPSRSEFDTYVHSAEGLYPNPLSRTSKLPHQVKMKSKFKFLGKFMAKAIMDSRLLDLPLSITMYRWLLGHENYLTLGDLSYIVPEIYKTLSQLHQLVLEKRLILIDNTLNDEQKTEKIRKITLDGCPVQDLGLNFTLPGHASIELRKNGANIDVTIDNLEKYIQLVCHWFLREGVSKQMESLREGFESVFSLKRLGQLFYPEELEAIFCGHTNTTKNWDVRMLSESCRLDHGYTGNSRAIGFLFKILSEYDYQQQRDFLRFVTGAPRLPVGGFKSLSPALTIVRRIFDDNDNPDDYLPSVMTCVNYLKLPDYSSIDLMRKKLQLAASEGQHSFHLS</sequence>
<evidence type="ECO:0000256" key="12">
    <source>
        <dbReference type="RuleBase" id="RU369009"/>
    </source>
</evidence>
<feature type="compositionally biased region" description="Polar residues" evidence="13">
    <location>
        <begin position="194"/>
        <end position="209"/>
    </location>
</feature>
<feature type="region of interest" description="Disordered" evidence="13">
    <location>
        <begin position="951"/>
        <end position="977"/>
    </location>
</feature>
<organism evidence="16 17">
    <name type="scientific">Aphis craccivora</name>
    <name type="common">Cowpea aphid</name>
    <dbReference type="NCBI Taxonomy" id="307492"/>
    <lineage>
        <taxon>Eukaryota</taxon>
        <taxon>Metazoa</taxon>
        <taxon>Ecdysozoa</taxon>
        <taxon>Arthropoda</taxon>
        <taxon>Hexapoda</taxon>
        <taxon>Insecta</taxon>
        <taxon>Pterygota</taxon>
        <taxon>Neoptera</taxon>
        <taxon>Paraneoptera</taxon>
        <taxon>Hemiptera</taxon>
        <taxon>Sternorrhyncha</taxon>
        <taxon>Aphidomorpha</taxon>
        <taxon>Aphidoidea</taxon>
        <taxon>Aphididae</taxon>
        <taxon>Aphidini</taxon>
        <taxon>Aphis</taxon>
        <taxon>Aphis</taxon>
    </lineage>
</organism>
<evidence type="ECO:0000256" key="1">
    <source>
        <dbReference type="ARBA" id="ARBA00000885"/>
    </source>
</evidence>
<dbReference type="InterPro" id="IPR035983">
    <property type="entry name" value="Hect_E3_ubiquitin_ligase"/>
</dbReference>
<evidence type="ECO:0000256" key="5">
    <source>
        <dbReference type="ARBA" id="ARBA00022553"/>
    </source>
</evidence>
<feature type="compositionally biased region" description="Low complexity" evidence="13">
    <location>
        <begin position="255"/>
        <end position="270"/>
    </location>
</feature>
<evidence type="ECO:0000256" key="8">
    <source>
        <dbReference type="ARBA" id="ARBA00022786"/>
    </source>
</evidence>
<dbReference type="SUPFAM" id="SSF48371">
    <property type="entry name" value="ARM repeat"/>
    <property type="match status" value="1"/>
</dbReference>
<evidence type="ECO:0000256" key="6">
    <source>
        <dbReference type="ARBA" id="ARBA00022679"/>
    </source>
</evidence>
<dbReference type="GO" id="GO:0000209">
    <property type="term" value="P:protein polyubiquitination"/>
    <property type="evidence" value="ECO:0007669"/>
    <property type="project" value="TreeGrafter"/>
</dbReference>
<dbReference type="Pfam" id="PF25579">
    <property type="entry name" value="TPR_TRIP12_N"/>
    <property type="match status" value="1"/>
</dbReference>
<keyword evidence="10" id="KW-0539">Nucleus</keyword>
<comment type="catalytic activity">
    <reaction evidence="1 12">
        <text>S-ubiquitinyl-[E2 ubiquitin-conjugating enzyme]-L-cysteine + [acceptor protein]-L-lysine = [E2 ubiquitin-conjugating enzyme]-L-cysteine + N(6)-ubiquitinyl-[acceptor protein]-L-lysine.</text>
        <dbReference type="EC" id="2.3.2.26"/>
    </reaction>
</comment>
<dbReference type="FunFam" id="3.30.2410.10:FF:000005">
    <property type="entry name" value="E3 ubiquitin-protein ligase TRIP12 isoform X1"/>
    <property type="match status" value="1"/>
</dbReference>
<dbReference type="EC" id="2.3.2.26" evidence="12"/>
<dbReference type="InterPro" id="IPR004170">
    <property type="entry name" value="WWE_dom"/>
</dbReference>
<feature type="region of interest" description="Disordered" evidence="13">
    <location>
        <begin position="1"/>
        <end position="57"/>
    </location>
</feature>
<protein>
    <recommendedName>
        <fullName evidence="12">E3 ubiquitin-protein ligase</fullName>
        <ecNumber evidence="12">2.3.2.26</ecNumber>
    </recommendedName>
</protein>
<dbReference type="GO" id="GO:0008270">
    <property type="term" value="F:zinc ion binding"/>
    <property type="evidence" value="ECO:0007669"/>
    <property type="project" value="InterPro"/>
</dbReference>
<dbReference type="SUPFAM" id="SSF56204">
    <property type="entry name" value="Hect, E3 ligase catalytic domain"/>
    <property type="match status" value="1"/>
</dbReference>
<dbReference type="FunFam" id="1.25.10.10:FF:000689">
    <property type="entry name" value="HECT ubiquitin protein ligase family protein KAK"/>
    <property type="match status" value="1"/>
</dbReference>
<dbReference type="CDD" id="cd00078">
    <property type="entry name" value="HECTc"/>
    <property type="match status" value="1"/>
</dbReference>
<dbReference type="Gene3D" id="1.25.10.10">
    <property type="entry name" value="Leucine-rich Repeat Variant"/>
    <property type="match status" value="1"/>
</dbReference>
<evidence type="ECO:0000256" key="7">
    <source>
        <dbReference type="ARBA" id="ARBA00022763"/>
    </source>
</evidence>
<dbReference type="Gene3D" id="3.90.1750.10">
    <property type="entry name" value="Hect, E3 ligase catalytic domains"/>
    <property type="match status" value="1"/>
</dbReference>
<dbReference type="Pfam" id="PF02825">
    <property type="entry name" value="WWE"/>
    <property type="match status" value="1"/>
</dbReference>
<comment type="subcellular location">
    <subcellularLocation>
        <location evidence="2">Nucleus</location>
        <location evidence="2">Nucleoplasm</location>
    </subcellularLocation>
</comment>
<dbReference type="EMBL" id="VUJU01002743">
    <property type="protein sequence ID" value="KAF0760240.1"/>
    <property type="molecule type" value="Genomic_DNA"/>
</dbReference>
<feature type="compositionally biased region" description="Low complexity" evidence="13">
    <location>
        <begin position="75"/>
        <end position="104"/>
    </location>
</feature>
<evidence type="ECO:0000256" key="13">
    <source>
        <dbReference type="SAM" id="MobiDB-lite"/>
    </source>
</evidence>
<feature type="region of interest" description="Disordered" evidence="13">
    <location>
        <begin position="876"/>
        <end position="930"/>
    </location>
</feature>
<dbReference type="SUPFAM" id="SSF117839">
    <property type="entry name" value="WWE domain"/>
    <property type="match status" value="1"/>
</dbReference>
<dbReference type="SMART" id="SM00119">
    <property type="entry name" value="HECTc"/>
    <property type="match status" value="1"/>
</dbReference>
<dbReference type="InterPro" id="IPR018123">
    <property type="entry name" value="WWE-dom_subgr"/>
</dbReference>
<evidence type="ECO:0000256" key="10">
    <source>
        <dbReference type="ARBA" id="ARBA00023242"/>
    </source>
</evidence>
<dbReference type="InterPro" id="IPR000569">
    <property type="entry name" value="HECT_dom"/>
</dbReference>
<dbReference type="UniPathway" id="UPA00143"/>
<feature type="compositionally biased region" description="Polar residues" evidence="13">
    <location>
        <begin position="139"/>
        <end position="150"/>
    </location>
</feature>
<feature type="region of interest" description="Disordered" evidence="13">
    <location>
        <begin position="70"/>
        <end position="212"/>
    </location>
</feature>